<dbReference type="NCBIfam" id="TIGR00121">
    <property type="entry name" value="birA_ligase"/>
    <property type="match status" value="1"/>
</dbReference>
<evidence type="ECO:0000256" key="5">
    <source>
        <dbReference type="ARBA" id="ARBA00024227"/>
    </source>
</evidence>
<comment type="caution">
    <text evidence="8">The sequence shown here is derived from an EMBL/GenBank/DDBJ whole genome shotgun (WGS) entry which is preliminary data.</text>
</comment>
<proteinExistence type="predicted"/>
<keyword evidence="1 8" id="KW-0436">Ligase</keyword>
<dbReference type="EMBL" id="JBHTIF010000001">
    <property type="protein sequence ID" value="MFD0725723.1"/>
    <property type="molecule type" value="Genomic_DNA"/>
</dbReference>
<dbReference type="PROSITE" id="PS51733">
    <property type="entry name" value="BPL_LPL_CATALYTIC"/>
    <property type="match status" value="1"/>
</dbReference>
<dbReference type="InterPro" id="IPR004143">
    <property type="entry name" value="BPL_LPL_catalytic"/>
</dbReference>
<evidence type="ECO:0000313" key="8">
    <source>
        <dbReference type="EMBL" id="MFD0725723.1"/>
    </source>
</evidence>
<dbReference type="SUPFAM" id="SSF55681">
    <property type="entry name" value="Class II aaRS and biotin synthetases"/>
    <property type="match status" value="1"/>
</dbReference>
<evidence type="ECO:0000256" key="6">
    <source>
        <dbReference type="ARBA" id="ARBA00047846"/>
    </source>
</evidence>
<dbReference type="RefSeq" id="WP_386823309.1">
    <property type="nucleotide sequence ID" value="NZ_JBHTIF010000001.1"/>
</dbReference>
<comment type="catalytic activity">
    <reaction evidence="6">
        <text>biotin + L-lysyl-[protein] + ATP = N(6)-biotinyl-L-lysyl-[protein] + AMP + diphosphate + H(+)</text>
        <dbReference type="Rhea" id="RHEA:11756"/>
        <dbReference type="Rhea" id="RHEA-COMP:9752"/>
        <dbReference type="Rhea" id="RHEA-COMP:10505"/>
        <dbReference type="ChEBI" id="CHEBI:15378"/>
        <dbReference type="ChEBI" id="CHEBI:29969"/>
        <dbReference type="ChEBI" id="CHEBI:30616"/>
        <dbReference type="ChEBI" id="CHEBI:33019"/>
        <dbReference type="ChEBI" id="CHEBI:57586"/>
        <dbReference type="ChEBI" id="CHEBI:83144"/>
        <dbReference type="ChEBI" id="CHEBI:456215"/>
        <dbReference type="EC" id="6.3.4.15"/>
    </reaction>
</comment>
<dbReference type="Gene3D" id="3.30.930.10">
    <property type="entry name" value="Bira Bifunctional Protein, Domain 2"/>
    <property type="match status" value="1"/>
</dbReference>
<evidence type="ECO:0000259" key="7">
    <source>
        <dbReference type="PROSITE" id="PS51733"/>
    </source>
</evidence>
<keyword evidence="2" id="KW-0547">Nucleotide-binding</keyword>
<dbReference type="EC" id="6.3.4.15" evidence="5"/>
<reference evidence="9" key="1">
    <citation type="journal article" date="2019" name="Int. J. Syst. Evol. Microbiol.">
        <title>The Global Catalogue of Microorganisms (GCM) 10K type strain sequencing project: providing services to taxonomists for standard genome sequencing and annotation.</title>
        <authorList>
            <consortium name="The Broad Institute Genomics Platform"/>
            <consortium name="The Broad Institute Genome Sequencing Center for Infectious Disease"/>
            <person name="Wu L."/>
            <person name="Ma J."/>
        </authorList>
    </citation>
    <scope>NUCLEOTIDE SEQUENCE [LARGE SCALE GENOMIC DNA]</scope>
    <source>
        <strain evidence="9">CCUG 55585</strain>
    </source>
</reference>
<evidence type="ECO:0000256" key="1">
    <source>
        <dbReference type="ARBA" id="ARBA00022598"/>
    </source>
</evidence>
<keyword evidence="3" id="KW-0067">ATP-binding</keyword>
<name>A0ABW2YFQ1_9GAMM</name>
<accession>A0ABW2YFQ1</accession>
<dbReference type="Pfam" id="PF02237">
    <property type="entry name" value="BPL_C"/>
    <property type="match status" value="1"/>
</dbReference>
<evidence type="ECO:0000256" key="2">
    <source>
        <dbReference type="ARBA" id="ARBA00022741"/>
    </source>
</evidence>
<organism evidence="8 9">
    <name type="scientific">Lysobacter brunescens</name>
    <dbReference type="NCBI Taxonomy" id="262323"/>
    <lineage>
        <taxon>Bacteria</taxon>
        <taxon>Pseudomonadati</taxon>
        <taxon>Pseudomonadota</taxon>
        <taxon>Gammaproteobacteria</taxon>
        <taxon>Lysobacterales</taxon>
        <taxon>Lysobacteraceae</taxon>
        <taxon>Lysobacter</taxon>
    </lineage>
</organism>
<dbReference type="InterPro" id="IPR003142">
    <property type="entry name" value="BPL_C"/>
</dbReference>
<dbReference type="PANTHER" id="PTHR12835:SF5">
    <property type="entry name" value="BIOTIN--PROTEIN LIGASE"/>
    <property type="match status" value="1"/>
</dbReference>
<dbReference type="Gene3D" id="2.30.30.100">
    <property type="match status" value="1"/>
</dbReference>
<evidence type="ECO:0000256" key="3">
    <source>
        <dbReference type="ARBA" id="ARBA00022840"/>
    </source>
</evidence>
<gene>
    <name evidence="8" type="ORF">ACFQ0E_08940</name>
</gene>
<sequence length="275" mass="28732">MSDIDMLDASSILARLDPTTRPAFASIEVVDAIDSTNSELLRRRTPDSGLVALFADTQHGGRGRQGRPWASPPGANLYFSVSRRFSGELARLGGLSLVVGIATAEALRAIGAARVAVKWPNDLVVDDDGVLHKLGGILIEGGLQDGVARAVIGIGLNVRMPAEAATAIDQPWTDLQAQIAGGAPGRDSVAAALLASLAKVLAQFDADGLAPFLHRFDALDALREAQVDALVGDRTVTGIAVGVADDGALRLQTDDGLRSLHAGEVRVRRRGRAQA</sequence>
<dbReference type="SUPFAM" id="SSF50037">
    <property type="entry name" value="C-terminal domain of transcriptional repressors"/>
    <property type="match status" value="1"/>
</dbReference>
<dbReference type="InterPro" id="IPR004408">
    <property type="entry name" value="Biotin_CoA_COase_ligase"/>
</dbReference>
<dbReference type="Pfam" id="PF03099">
    <property type="entry name" value="BPL_LplA_LipB"/>
    <property type="match status" value="1"/>
</dbReference>
<dbReference type="GO" id="GO:0004077">
    <property type="term" value="F:biotin--[biotin carboxyl-carrier protein] ligase activity"/>
    <property type="evidence" value="ECO:0007669"/>
    <property type="project" value="UniProtKB-EC"/>
</dbReference>
<evidence type="ECO:0000313" key="9">
    <source>
        <dbReference type="Proteomes" id="UP001597110"/>
    </source>
</evidence>
<dbReference type="PANTHER" id="PTHR12835">
    <property type="entry name" value="BIOTIN PROTEIN LIGASE"/>
    <property type="match status" value="1"/>
</dbReference>
<dbReference type="Proteomes" id="UP001597110">
    <property type="component" value="Unassembled WGS sequence"/>
</dbReference>
<evidence type="ECO:0000256" key="4">
    <source>
        <dbReference type="ARBA" id="ARBA00023267"/>
    </source>
</evidence>
<dbReference type="InterPro" id="IPR045864">
    <property type="entry name" value="aa-tRNA-synth_II/BPL/LPL"/>
</dbReference>
<keyword evidence="4" id="KW-0092">Biotin</keyword>
<dbReference type="InterPro" id="IPR008988">
    <property type="entry name" value="Transcriptional_repressor_C"/>
</dbReference>
<feature type="domain" description="BPL/LPL catalytic" evidence="7">
    <location>
        <begin position="10"/>
        <end position="205"/>
    </location>
</feature>
<keyword evidence="9" id="KW-1185">Reference proteome</keyword>
<dbReference type="CDD" id="cd16442">
    <property type="entry name" value="BPL"/>
    <property type="match status" value="1"/>
</dbReference>
<protein>
    <recommendedName>
        <fullName evidence="5">biotin--[biotin carboxyl-carrier protein] ligase</fullName>
        <ecNumber evidence="5">6.3.4.15</ecNumber>
    </recommendedName>
</protein>